<dbReference type="EMBL" id="CP002666">
    <property type="protein sequence ID" value="AEE47157.1"/>
    <property type="molecule type" value="Genomic_DNA"/>
</dbReference>
<evidence type="ECO:0000313" key="3">
    <source>
        <dbReference type="EMBL" id="AEE47157.1"/>
    </source>
</evidence>
<dbReference type="AlphaFoldDB" id="F4GZ41"/>
<dbReference type="Proteomes" id="UP000008460">
    <property type="component" value="Chromosome"/>
</dbReference>
<keyword evidence="4" id="KW-1185">Reference proteome</keyword>
<evidence type="ECO:0000256" key="1">
    <source>
        <dbReference type="ARBA" id="ARBA00022729"/>
    </source>
</evidence>
<evidence type="ECO:0000313" key="4">
    <source>
        <dbReference type="Proteomes" id="UP000008460"/>
    </source>
</evidence>
<dbReference type="InterPro" id="IPR029050">
    <property type="entry name" value="Immunoprotect_excell_Ig-like"/>
</dbReference>
<gene>
    <name evidence="3" type="ordered locus">Celf_3040</name>
</gene>
<feature type="compositionally biased region" description="Low complexity" evidence="2">
    <location>
        <begin position="45"/>
        <end position="63"/>
    </location>
</feature>
<sequence length="229" mass="22542">MSAEPAVRRTPPRWLVVALAVLLVVVVAGAVWAAVARSQPGDDVAGGAAPTGSGTTSGDATPDPSAPVVTPTIPAPGEPGGGATDDADPAAPFEPRTEDAVPLDRPAAFDSGVTAELVRVEAVAGEAEGPGEVAGPAVRVTVRLTNGTAAAVPLTSTVVNVYGGTDRAPAEPLSGPGAKPFTGTLEPGASATGVLVFNVPADQRDPLQVTVSYDPTVTTVLFEGTGPAA</sequence>
<keyword evidence="1" id="KW-0732">Signal</keyword>
<dbReference type="Gene3D" id="2.60.40.1240">
    <property type="match status" value="1"/>
</dbReference>
<proteinExistence type="predicted"/>
<dbReference type="KEGG" id="cfi:Celf_3040"/>
<dbReference type="eggNOG" id="ENOG5033939">
    <property type="taxonomic scope" value="Bacteria"/>
</dbReference>
<dbReference type="STRING" id="590998.Celf_3040"/>
<reference evidence="3 4" key="1">
    <citation type="submission" date="2011-04" db="EMBL/GenBank/DDBJ databases">
        <title>Complete sequence of Cellulomonas fimi ATCC 484.</title>
        <authorList>
            <consortium name="US DOE Joint Genome Institute"/>
            <person name="Lucas S."/>
            <person name="Han J."/>
            <person name="Lapidus A."/>
            <person name="Cheng J.-F."/>
            <person name="Goodwin L."/>
            <person name="Pitluck S."/>
            <person name="Peters L."/>
            <person name="Chertkov O."/>
            <person name="Detter J.C."/>
            <person name="Han C."/>
            <person name="Tapia R."/>
            <person name="Land M."/>
            <person name="Hauser L."/>
            <person name="Kyrpides N."/>
            <person name="Ivanova N."/>
            <person name="Ovchinnikova G."/>
            <person name="Pagani I."/>
            <person name="Mead D."/>
            <person name="Brumm P."/>
            <person name="Woyke T."/>
        </authorList>
    </citation>
    <scope>NUCLEOTIDE SEQUENCE [LARGE SCALE GENOMIC DNA]</scope>
    <source>
        <strain evidence="4">ATCC 484 / DSM 20113 / JCM 1341 / NBRC 15513 / NCIMB 8980 / NCTC 7547</strain>
    </source>
</reference>
<name>F4GZ41_CELFA</name>
<dbReference type="HOGENOM" id="CLU_1363992_0_0_11"/>
<protein>
    <recommendedName>
        <fullName evidence="5">DUF4352 domain-containing protein</fullName>
    </recommendedName>
</protein>
<organism evidence="3 4">
    <name type="scientific">Cellulomonas fimi (strain ATCC 484 / DSM 20113 / JCM 1341 / CCUG 24087 / LMG 16345 / NBRC 15513 / NCIMB 8980 / NCTC 7547 / NRS-133)</name>
    <dbReference type="NCBI Taxonomy" id="590998"/>
    <lineage>
        <taxon>Bacteria</taxon>
        <taxon>Bacillati</taxon>
        <taxon>Actinomycetota</taxon>
        <taxon>Actinomycetes</taxon>
        <taxon>Micrococcales</taxon>
        <taxon>Cellulomonadaceae</taxon>
        <taxon>Cellulomonas</taxon>
    </lineage>
</organism>
<feature type="region of interest" description="Disordered" evidence="2">
    <location>
        <begin position="40"/>
        <end position="99"/>
    </location>
</feature>
<evidence type="ECO:0000256" key="2">
    <source>
        <dbReference type="SAM" id="MobiDB-lite"/>
    </source>
</evidence>
<evidence type="ECO:0008006" key="5">
    <source>
        <dbReference type="Google" id="ProtNLM"/>
    </source>
</evidence>
<accession>F4GZ41</accession>
<dbReference type="RefSeq" id="WP_013772183.1">
    <property type="nucleotide sequence ID" value="NC_015514.1"/>
</dbReference>